<organism evidence="7 8">
    <name type="scientific">Halomonas stenophila</name>
    <dbReference type="NCBI Taxonomy" id="795312"/>
    <lineage>
        <taxon>Bacteria</taxon>
        <taxon>Pseudomonadati</taxon>
        <taxon>Pseudomonadota</taxon>
        <taxon>Gammaproteobacteria</taxon>
        <taxon>Oceanospirillales</taxon>
        <taxon>Halomonadaceae</taxon>
        <taxon>Halomonas</taxon>
    </lineage>
</organism>
<dbReference type="CDD" id="cd01085">
    <property type="entry name" value="APP"/>
    <property type="match status" value="1"/>
</dbReference>
<dbReference type="EMBL" id="JACHXR010000003">
    <property type="protein sequence ID" value="MBB3230813.1"/>
    <property type="molecule type" value="Genomic_DNA"/>
</dbReference>
<dbReference type="InterPro" id="IPR000994">
    <property type="entry name" value="Pept_M24"/>
</dbReference>
<evidence type="ECO:0000313" key="7">
    <source>
        <dbReference type="EMBL" id="MBB3230813.1"/>
    </source>
</evidence>
<dbReference type="Gene3D" id="3.40.350.10">
    <property type="entry name" value="Creatinase/prolidase N-terminal domain"/>
    <property type="match status" value="2"/>
</dbReference>
<dbReference type="SUPFAM" id="SSF53092">
    <property type="entry name" value="Creatinase/prolidase N-terminal domain"/>
    <property type="match status" value="2"/>
</dbReference>
<dbReference type="FunFam" id="3.90.230.10:FF:000004">
    <property type="entry name" value="xaa-Pro aminopeptidase 1 isoform X1"/>
    <property type="match status" value="1"/>
</dbReference>
<evidence type="ECO:0000256" key="1">
    <source>
        <dbReference type="ARBA" id="ARBA00008766"/>
    </source>
</evidence>
<dbReference type="RefSeq" id="WP_183383300.1">
    <property type="nucleotide sequence ID" value="NZ_JACHXR010000003.1"/>
</dbReference>
<dbReference type="Gene3D" id="3.90.230.10">
    <property type="entry name" value="Creatinase/methionine aminopeptidase superfamily"/>
    <property type="match status" value="1"/>
</dbReference>
<dbReference type="Pfam" id="PF01321">
    <property type="entry name" value="Creatinase_N"/>
    <property type="match status" value="1"/>
</dbReference>
<evidence type="ECO:0000313" key="8">
    <source>
        <dbReference type="Proteomes" id="UP000518892"/>
    </source>
</evidence>
<name>A0A7W5ESU5_9GAMM</name>
<feature type="domain" description="Peptidase M24" evidence="4">
    <location>
        <begin position="316"/>
        <end position="529"/>
    </location>
</feature>
<keyword evidence="7" id="KW-0031">Aminopeptidase</keyword>
<dbReference type="SUPFAM" id="SSF55920">
    <property type="entry name" value="Creatinase/aminopeptidase"/>
    <property type="match status" value="1"/>
</dbReference>
<proteinExistence type="inferred from homology"/>
<accession>A0A7W5ESU5</accession>
<dbReference type="InterPro" id="IPR036005">
    <property type="entry name" value="Creatinase/aminopeptidase-like"/>
</dbReference>
<feature type="domain" description="Peptidase M24 C-terminal" evidence="6">
    <location>
        <begin position="543"/>
        <end position="610"/>
    </location>
</feature>
<dbReference type="Pfam" id="PF16188">
    <property type="entry name" value="Peptidase_M24_C"/>
    <property type="match status" value="1"/>
</dbReference>
<dbReference type="PANTHER" id="PTHR43763">
    <property type="entry name" value="XAA-PRO AMINOPEPTIDASE 1"/>
    <property type="match status" value="1"/>
</dbReference>
<keyword evidence="7" id="KW-0645">Protease</keyword>
<protein>
    <submittedName>
        <fullName evidence="7">Xaa-Pro aminopeptidase</fullName>
        <ecNumber evidence="7">3.4.11.9</ecNumber>
    </submittedName>
</protein>
<comment type="caution">
    <text evidence="7">The sequence shown here is derived from an EMBL/GenBank/DDBJ whole genome shotgun (WGS) entry which is preliminary data.</text>
</comment>
<evidence type="ECO:0000256" key="3">
    <source>
        <dbReference type="ARBA" id="ARBA00022801"/>
    </source>
</evidence>
<dbReference type="Proteomes" id="UP000518892">
    <property type="component" value="Unassembled WGS sequence"/>
</dbReference>
<dbReference type="Pfam" id="PF16189">
    <property type="entry name" value="Creatinase_N_2"/>
    <property type="match status" value="1"/>
</dbReference>
<dbReference type="GO" id="GO:0046872">
    <property type="term" value="F:metal ion binding"/>
    <property type="evidence" value="ECO:0007669"/>
    <property type="project" value="UniProtKB-KW"/>
</dbReference>
<dbReference type="AlphaFoldDB" id="A0A7W5ESU5"/>
<sequence>MSRDANPTPAARLAALREAMREHAIDAWWLPSSDPHNSEYLPAHWAGRAWLSGFDGSVGTLVVTREAAGLWVDSRYWVQAEEQLAGSGIALMKLQPGQADAPMRWLAERLGEGATLGFDADVVSLANACRLEEHLAPAGIRLRGDRDLLDVIWPDRPALPEAPLYAHPAAYLDETRGERLARVRSAMTEQGTDWHLISTLDDIAWLTQLRGADVAFNPVFLAHLLVDRETATLFVAPGKLGDDLAEALAADGIEVADYADWQRRLGELPSDARVLLDPARLTLGTRQALPEGVTPVEAFQPSTLAKGRKSDADLAHVREVMEEDGAALCAFFAWLEAALARGETVTELTVDEKLTAARAARPGFVSRSFATIAAFNANGALPHYHATPQAHATIEGDGLLLIDSGGQYYGGTTDITRVVPVGTLSEAQREDYTRVLKGTIALSRAHFPRGIPSPQLDAIARAPLWASGRDYGHGTGHGVGYFLNVHEGPQVIAWYAPPAPHTAMQPGMITSIEPGVYRPGQWGIRIENLAANRPAAESAFGDFLRFETLTLCPIDTRPINVALLDPAEADWLDAYHAEVRSRLAPRLEGDALAWLEGDALAWLEARTAPLERG</sequence>
<dbReference type="GO" id="GO:0005737">
    <property type="term" value="C:cytoplasm"/>
    <property type="evidence" value="ECO:0007669"/>
    <property type="project" value="UniProtKB-ARBA"/>
</dbReference>
<dbReference type="InterPro" id="IPR029149">
    <property type="entry name" value="Creatin/AminoP/Spt16_N"/>
</dbReference>
<dbReference type="InterPro" id="IPR050422">
    <property type="entry name" value="X-Pro_aminopeptidase_P"/>
</dbReference>
<dbReference type="InterPro" id="IPR032416">
    <property type="entry name" value="Peptidase_M24_C"/>
</dbReference>
<evidence type="ECO:0000259" key="6">
    <source>
        <dbReference type="Pfam" id="PF16188"/>
    </source>
</evidence>
<dbReference type="PANTHER" id="PTHR43763:SF6">
    <property type="entry name" value="XAA-PRO AMINOPEPTIDASE 1"/>
    <property type="match status" value="1"/>
</dbReference>
<comment type="similarity">
    <text evidence="1">Belongs to the peptidase M24B family.</text>
</comment>
<feature type="domain" description="Creatinase N-terminal" evidence="5">
    <location>
        <begin position="12"/>
        <end position="135"/>
    </location>
</feature>
<reference evidence="7 8" key="1">
    <citation type="submission" date="2020-08" db="EMBL/GenBank/DDBJ databases">
        <title>Genomic Encyclopedia of Type Strains, Phase III (KMG-III): the genomes of soil and plant-associated and newly described type strains.</title>
        <authorList>
            <person name="Whitman W."/>
        </authorList>
    </citation>
    <scope>NUCLEOTIDE SEQUENCE [LARGE SCALE GENOMIC DNA]</scope>
    <source>
        <strain evidence="7 8">CECT 7744</strain>
    </source>
</reference>
<evidence type="ECO:0000259" key="4">
    <source>
        <dbReference type="Pfam" id="PF00557"/>
    </source>
</evidence>
<evidence type="ECO:0000259" key="5">
    <source>
        <dbReference type="Pfam" id="PF01321"/>
    </source>
</evidence>
<dbReference type="InterPro" id="IPR033740">
    <property type="entry name" value="Pept_M24B"/>
</dbReference>
<evidence type="ECO:0000256" key="2">
    <source>
        <dbReference type="ARBA" id="ARBA00022723"/>
    </source>
</evidence>
<keyword evidence="3 7" id="KW-0378">Hydrolase</keyword>
<dbReference type="GO" id="GO:0070006">
    <property type="term" value="F:metalloaminopeptidase activity"/>
    <property type="evidence" value="ECO:0007669"/>
    <property type="project" value="InterPro"/>
</dbReference>
<dbReference type="EC" id="3.4.11.9" evidence="7"/>
<dbReference type="InterPro" id="IPR000587">
    <property type="entry name" value="Creatinase_N"/>
</dbReference>
<dbReference type="Pfam" id="PF00557">
    <property type="entry name" value="Peptidase_M24"/>
    <property type="match status" value="1"/>
</dbReference>
<keyword evidence="8" id="KW-1185">Reference proteome</keyword>
<gene>
    <name evidence="7" type="ORF">FHR97_001662</name>
</gene>
<keyword evidence="2" id="KW-0479">Metal-binding</keyword>